<dbReference type="InterPro" id="IPR036425">
    <property type="entry name" value="MoaB/Mog-like_dom_sf"/>
</dbReference>
<protein>
    <submittedName>
        <fullName evidence="4">MoeA, N-terminal and linker domain-containing protein</fullName>
    </submittedName>
</protein>
<dbReference type="PANTHER" id="PTHR10192">
    <property type="entry name" value="MOLYBDOPTERIN BIOSYNTHESIS PROTEIN"/>
    <property type="match status" value="1"/>
</dbReference>
<dbReference type="Gene3D" id="2.170.190.11">
    <property type="entry name" value="Molybdopterin biosynthesis moea protein, domain 3"/>
    <property type="match status" value="1"/>
</dbReference>
<keyword evidence="1" id="KW-0479">Metal-binding</keyword>
<comment type="cofactor">
    <cofactor evidence="1">
        <name>Mg(2+)</name>
        <dbReference type="ChEBI" id="CHEBI:18420"/>
    </cofactor>
</comment>
<comment type="pathway">
    <text evidence="1">Cofactor biosynthesis; molybdopterin biosynthesis.</text>
</comment>
<dbReference type="GO" id="GO:0061599">
    <property type="term" value="F:molybdopterin molybdotransferase activity"/>
    <property type="evidence" value="ECO:0007669"/>
    <property type="project" value="UniProtKB-UniRule"/>
</dbReference>
<keyword evidence="1" id="KW-0460">Magnesium</keyword>
<dbReference type="GO" id="GO:0006777">
    <property type="term" value="P:Mo-molybdopterin cofactor biosynthetic process"/>
    <property type="evidence" value="ECO:0007669"/>
    <property type="project" value="UniProtKB-UniRule"/>
</dbReference>
<organism evidence="4 5">
    <name type="scientific">Apodospora peruviana</name>
    <dbReference type="NCBI Taxonomy" id="516989"/>
    <lineage>
        <taxon>Eukaryota</taxon>
        <taxon>Fungi</taxon>
        <taxon>Dikarya</taxon>
        <taxon>Ascomycota</taxon>
        <taxon>Pezizomycotina</taxon>
        <taxon>Sordariomycetes</taxon>
        <taxon>Sordariomycetidae</taxon>
        <taxon>Sordariales</taxon>
        <taxon>Lasiosphaeriaceae</taxon>
        <taxon>Apodospora</taxon>
    </lineage>
</organism>
<keyword evidence="1" id="KW-0501">Molybdenum cofactor biosynthesis</keyword>
<comment type="catalytic activity">
    <reaction evidence="1">
        <text>molybdopterin + ATP + H(+) = adenylyl-molybdopterin + diphosphate</text>
        <dbReference type="Rhea" id="RHEA:31331"/>
        <dbReference type="ChEBI" id="CHEBI:15378"/>
        <dbReference type="ChEBI" id="CHEBI:30616"/>
        <dbReference type="ChEBI" id="CHEBI:33019"/>
        <dbReference type="ChEBI" id="CHEBI:58698"/>
        <dbReference type="ChEBI" id="CHEBI:62727"/>
    </reaction>
</comment>
<feature type="compositionally biased region" description="Basic and acidic residues" evidence="2">
    <location>
        <begin position="217"/>
        <end position="233"/>
    </location>
</feature>
<dbReference type="InterPro" id="IPR036135">
    <property type="entry name" value="MoeA_linker/N_sf"/>
</dbReference>
<dbReference type="EMBL" id="JAUEDM010000008">
    <property type="protein sequence ID" value="KAK3312830.1"/>
    <property type="molecule type" value="Genomic_DNA"/>
</dbReference>
<reference evidence="4" key="1">
    <citation type="journal article" date="2023" name="Mol. Phylogenet. Evol.">
        <title>Genome-scale phylogeny and comparative genomics of the fungal order Sordariales.</title>
        <authorList>
            <person name="Hensen N."/>
            <person name="Bonometti L."/>
            <person name="Westerberg I."/>
            <person name="Brannstrom I.O."/>
            <person name="Guillou S."/>
            <person name="Cros-Aarteil S."/>
            <person name="Calhoun S."/>
            <person name="Haridas S."/>
            <person name="Kuo A."/>
            <person name="Mondo S."/>
            <person name="Pangilinan J."/>
            <person name="Riley R."/>
            <person name="LaButti K."/>
            <person name="Andreopoulos B."/>
            <person name="Lipzen A."/>
            <person name="Chen C."/>
            <person name="Yan M."/>
            <person name="Daum C."/>
            <person name="Ng V."/>
            <person name="Clum A."/>
            <person name="Steindorff A."/>
            <person name="Ohm R.A."/>
            <person name="Martin F."/>
            <person name="Silar P."/>
            <person name="Natvig D.O."/>
            <person name="Lalanne C."/>
            <person name="Gautier V."/>
            <person name="Ament-Velasquez S.L."/>
            <person name="Kruys A."/>
            <person name="Hutchinson M.I."/>
            <person name="Powell A.J."/>
            <person name="Barry K."/>
            <person name="Miller A.N."/>
            <person name="Grigoriev I.V."/>
            <person name="Debuchy R."/>
            <person name="Gladieux P."/>
            <person name="Hiltunen Thoren M."/>
            <person name="Johannesson H."/>
        </authorList>
    </citation>
    <scope>NUCLEOTIDE SEQUENCE</scope>
    <source>
        <strain evidence="4">CBS 118394</strain>
    </source>
</reference>
<evidence type="ECO:0000256" key="1">
    <source>
        <dbReference type="RuleBase" id="RU365090"/>
    </source>
</evidence>
<evidence type="ECO:0000313" key="5">
    <source>
        <dbReference type="Proteomes" id="UP001283341"/>
    </source>
</evidence>
<dbReference type="SUPFAM" id="SSF63867">
    <property type="entry name" value="MoeA C-terminal domain-like"/>
    <property type="match status" value="1"/>
</dbReference>
<dbReference type="InterPro" id="IPR038987">
    <property type="entry name" value="MoeA-like"/>
</dbReference>
<evidence type="ECO:0000256" key="2">
    <source>
        <dbReference type="SAM" id="MobiDB-lite"/>
    </source>
</evidence>
<keyword evidence="1" id="KW-0500">Molybdenum</keyword>
<comment type="catalytic activity">
    <reaction evidence="1">
        <text>adenylyl-molybdopterin + molybdate = Mo-molybdopterin + AMP + H(+)</text>
        <dbReference type="Rhea" id="RHEA:35047"/>
        <dbReference type="ChEBI" id="CHEBI:15378"/>
        <dbReference type="ChEBI" id="CHEBI:36264"/>
        <dbReference type="ChEBI" id="CHEBI:62727"/>
        <dbReference type="ChEBI" id="CHEBI:71302"/>
        <dbReference type="ChEBI" id="CHEBI:456215"/>
    </reaction>
</comment>
<keyword evidence="5" id="KW-1185">Reference proteome</keyword>
<dbReference type="PANTHER" id="PTHR10192:SF30">
    <property type="entry name" value="MOLYBDOPTERIN ADENYLYLTRANSFERASE"/>
    <property type="match status" value="1"/>
</dbReference>
<keyword evidence="1" id="KW-0808">Transferase</keyword>
<comment type="caution">
    <text evidence="4">The sequence shown here is derived from an EMBL/GenBank/DDBJ whole genome shotgun (WGS) entry which is preliminary data.</text>
</comment>
<dbReference type="Gene3D" id="3.40.980.10">
    <property type="entry name" value="MoaB/Mog-like domain"/>
    <property type="match status" value="1"/>
</dbReference>
<dbReference type="Gene3D" id="2.40.340.10">
    <property type="entry name" value="MoeA, C-terminal, domain IV"/>
    <property type="match status" value="1"/>
</dbReference>
<comment type="function">
    <text evidence="1">Catalyzes two steps in the biosynthesis of the molybdenum cofactor. In the first step, molybdopterin is adenylated. Subsequently, molybdate is inserted into adenylated molybdopterin and AMP is released.</text>
</comment>
<dbReference type="SUPFAM" id="SSF53218">
    <property type="entry name" value="Molybdenum cofactor biosynthesis proteins"/>
    <property type="match status" value="1"/>
</dbReference>
<dbReference type="GO" id="GO:0046872">
    <property type="term" value="F:metal ion binding"/>
    <property type="evidence" value="ECO:0007669"/>
    <property type="project" value="UniProtKB-UniRule"/>
</dbReference>
<dbReference type="GO" id="GO:0061598">
    <property type="term" value="F:molybdopterin adenylyltransferase activity"/>
    <property type="evidence" value="ECO:0007669"/>
    <property type="project" value="UniProtKB-UniRule"/>
</dbReference>
<feature type="domain" description="MoeA N-terminal and linker" evidence="3">
    <location>
        <begin position="5"/>
        <end position="192"/>
    </location>
</feature>
<accession>A0AAE0LZ05</accession>
<comment type="similarity">
    <text evidence="1">Belongs to the MoeA family.</text>
</comment>
<evidence type="ECO:0000313" key="4">
    <source>
        <dbReference type="EMBL" id="KAK3312830.1"/>
    </source>
</evidence>
<dbReference type="GO" id="GO:0005829">
    <property type="term" value="C:cytosol"/>
    <property type="evidence" value="ECO:0007669"/>
    <property type="project" value="TreeGrafter"/>
</dbReference>
<dbReference type="SUPFAM" id="SSF63882">
    <property type="entry name" value="MoeA N-terminal region -like"/>
    <property type="match status" value="1"/>
</dbReference>
<evidence type="ECO:0000259" key="3">
    <source>
        <dbReference type="Pfam" id="PF03453"/>
    </source>
</evidence>
<feature type="region of interest" description="Disordered" evidence="2">
    <location>
        <begin position="217"/>
        <end position="236"/>
    </location>
</feature>
<gene>
    <name evidence="4" type="ORF">B0H66DRAFT_631651</name>
</gene>
<dbReference type="AlphaFoldDB" id="A0AAE0LZ05"/>
<dbReference type="Proteomes" id="UP001283341">
    <property type="component" value="Unassembled WGS sequence"/>
</dbReference>
<dbReference type="InterPro" id="IPR036688">
    <property type="entry name" value="MoeA_C_domain_IV_sf"/>
</dbReference>
<name>A0AAE0LZ05_9PEZI</name>
<sequence length="444" mass="47537">MALQYKAAIQILQSVAAEALSRKGEPKEEWVPLEEAVGRVTTQEIKSPEASPQFDTATADGFALRSSTTINASEQNPISYRVISGTGATDDEAQKKTECVKMTAGAWFPDSAEEESNPIDACASAEDVEEEDGGLSNGTLGMDERKTIRVTRPVQPNENRQAAGSDFGKGDQVVGSGMTIRPSHLIPLATIGVKDVAVEARISARVWSVDANNFSVDSERSVDDNGGEKDQRSEASTGGRYIVAALQQLGIDARQMGWLAKPNIESALRDNTRGQQDRLNVLVLTGPESQGITTSVRRVVQEKLGGLVHFHNRGSVSPLFALPGDPGSVAACFRFLVVPYIKHLRGEDPEEAVLAPLENRCSTIQGNRDARIPSERSVGNDCGPLCLDCFQHGKLKNGLVSLSKDQNPGRAAPFSDANCWVHLPQGQEVVAGATVPCYSISGTV</sequence>
<dbReference type="Gene3D" id="3.90.105.10">
    <property type="entry name" value="Molybdopterin biosynthesis moea protein, domain 2"/>
    <property type="match status" value="1"/>
</dbReference>
<dbReference type="Pfam" id="PF03453">
    <property type="entry name" value="MoeA_N"/>
    <property type="match status" value="1"/>
</dbReference>
<dbReference type="GO" id="GO:0005524">
    <property type="term" value="F:ATP binding"/>
    <property type="evidence" value="ECO:0007669"/>
    <property type="project" value="UniProtKB-UniRule"/>
</dbReference>
<dbReference type="InterPro" id="IPR005110">
    <property type="entry name" value="MoeA_linker/N"/>
</dbReference>
<proteinExistence type="inferred from homology"/>
<reference evidence="4" key="2">
    <citation type="submission" date="2023-06" db="EMBL/GenBank/DDBJ databases">
        <authorList>
            <consortium name="Lawrence Berkeley National Laboratory"/>
            <person name="Haridas S."/>
            <person name="Hensen N."/>
            <person name="Bonometti L."/>
            <person name="Westerberg I."/>
            <person name="Brannstrom I.O."/>
            <person name="Guillou S."/>
            <person name="Cros-Aarteil S."/>
            <person name="Calhoun S."/>
            <person name="Kuo A."/>
            <person name="Mondo S."/>
            <person name="Pangilinan J."/>
            <person name="Riley R."/>
            <person name="Labutti K."/>
            <person name="Andreopoulos B."/>
            <person name="Lipzen A."/>
            <person name="Chen C."/>
            <person name="Yanf M."/>
            <person name="Daum C."/>
            <person name="Ng V."/>
            <person name="Clum A."/>
            <person name="Steindorff A."/>
            <person name="Ohm R."/>
            <person name="Martin F."/>
            <person name="Silar P."/>
            <person name="Natvig D."/>
            <person name="Lalanne C."/>
            <person name="Gautier V."/>
            <person name="Ament-Velasquez S.L."/>
            <person name="Kruys A."/>
            <person name="Hutchinson M.I."/>
            <person name="Powell A.J."/>
            <person name="Barry K."/>
            <person name="Miller A.N."/>
            <person name="Grigoriev I.V."/>
            <person name="Debuchy R."/>
            <person name="Gladieux P."/>
            <person name="Thoren M.H."/>
            <person name="Johannesson H."/>
        </authorList>
    </citation>
    <scope>NUCLEOTIDE SEQUENCE</scope>
    <source>
        <strain evidence="4">CBS 118394</strain>
    </source>
</reference>